<reference evidence="6 7" key="1">
    <citation type="submission" date="2020-10" db="EMBL/GenBank/DDBJ databases">
        <title>Draft genome of Ramlibacter aquaticus LMG 30558.</title>
        <authorList>
            <person name="Props R."/>
        </authorList>
    </citation>
    <scope>NUCLEOTIDE SEQUENCE [LARGE SCALE GENOMIC DNA]</scope>
    <source>
        <strain evidence="6 7">LMG 30558</strain>
    </source>
</reference>
<sequence length="510" mass="54294">MRRNEPVTQREFDIPEGATLMSTTDTASHITYANDAFVAVSGFARDALMGQPHNLVRHPDMPRQVFADMWSTLKAGEPWSGLVKNRRADGDHYWVRAHAVPVCRNGATTGFMSVRTRPTPEEVQAAQAVYADMASTRPGFRLHRGVLLRRGAAALLNWRKTLSVRGRIRVTVASMWLFIMGFGIAMAANLLRLGSVTAVALAVVSLVLEWQIARPLEQLRRLALSVATGESREAVRMDRVDEIGVTMRSVNQLGLMFRWLVNDVSEQVLAVQTAAAEIAQGNDDLSARTEHAASSVQETAATMQQMTSTVRANADSARHADGLAGEASGAAARGREAVGKVVSTMGEIRAASDRIASIIQAIDGIAFQTNILALNAAVEAARAGEQGRGFSVVASEVRALAGRSADAAREIKALIGDSLQRVHSGTGLVDEAGVAMAEIVARVGEVSTLIARISASNAEQTGGIEQVGAAVGQLDQVTQQNAALVEQSTAASSSLKGQAQRLVEAVSVFR</sequence>
<keyword evidence="7" id="KW-1185">Reference proteome</keyword>
<dbReference type="Gene3D" id="3.30.450.20">
    <property type="entry name" value="PAS domain"/>
    <property type="match status" value="1"/>
</dbReference>
<dbReference type="Gene3D" id="1.10.287.950">
    <property type="entry name" value="Methyl-accepting chemotaxis protein"/>
    <property type="match status" value="1"/>
</dbReference>
<dbReference type="Pfam" id="PF00672">
    <property type="entry name" value="HAMP"/>
    <property type="match status" value="1"/>
</dbReference>
<dbReference type="RefSeq" id="WP_193781341.1">
    <property type="nucleotide sequence ID" value="NZ_JADDOJ010000063.1"/>
</dbReference>
<dbReference type="PANTHER" id="PTHR43531:SF7">
    <property type="entry name" value="AEROTAXIS RECEPTOR"/>
    <property type="match status" value="1"/>
</dbReference>
<comment type="caution">
    <text evidence="6">The sequence shown here is derived from an EMBL/GenBank/DDBJ whole genome shotgun (WGS) entry which is preliminary data.</text>
</comment>
<dbReference type="InterPro" id="IPR035965">
    <property type="entry name" value="PAS-like_dom_sf"/>
</dbReference>
<evidence type="ECO:0000256" key="3">
    <source>
        <dbReference type="SAM" id="Phobius"/>
    </source>
</evidence>
<feature type="domain" description="HAMP" evidence="5">
    <location>
        <begin position="210"/>
        <end position="253"/>
    </location>
</feature>
<organism evidence="6 7">
    <name type="scientific">Ramlibacter aquaticus</name>
    <dbReference type="NCBI Taxonomy" id="2780094"/>
    <lineage>
        <taxon>Bacteria</taxon>
        <taxon>Pseudomonadati</taxon>
        <taxon>Pseudomonadota</taxon>
        <taxon>Betaproteobacteria</taxon>
        <taxon>Burkholderiales</taxon>
        <taxon>Comamonadaceae</taxon>
        <taxon>Ramlibacter</taxon>
    </lineage>
</organism>
<evidence type="ECO:0000259" key="5">
    <source>
        <dbReference type="PROSITE" id="PS50885"/>
    </source>
</evidence>
<dbReference type="InterPro" id="IPR000014">
    <property type="entry name" value="PAS"/>
</dbReference>
<feature type="domain" description="Methyl-accepting transducer" evidence="4">
    <location>
        <begin position="267"/>
        <end position="496"/>
    </location>
</feature>
<gene>
    <name evidence="6" type="ORF">IM725_14455</name>
</gene>
<evidence type="ECO:0000313" key="6">
    <source>
        <dbReference type="EMBL" id="MBE7941779.1"/>
    </source>
</evidence>
<dbReference type="SUPFAM" id="SSF55785">
    <property type="entry name" value="PYP-like sensor domain (PAS domain)"/>
    <property type="match status" value="1"/>
</dbReference>
<dbReference type="EMBL" id="JADDOJ010000063">
    <property type="protein sequence ID" value="MBE7941779.1"/>
    <property type="molecule type" value="Genomic_DNA"/>
</dbReference>
<dbReference type="Pfam" id="PF08447">
    <property type="entry name" value="PAS_3"/>
    <property type="match status" value="1"/>
</dbReference>
<evidence type="ECO:0000256" key="1">
    <source>
        <dbReference type="ARBA" id="ARBA00029447"/>
    </source>
</evidence>
<dbReference type="CDD" id="cd00130">
    <property type="entry name" value="PAS"/>
    <property type="match status" value="1"/>
</dbReference>
<evidence type="ECO:0000256" key="2">
    <source>
        <dbReference type="PROSITE-ProRule" id="PRU00284"/>
    </source>
</evidence>
<comment type="similarity">
    <text evidence="1">Belongs to the methyl-accepting chemotaxis (MCP) protein family.</text>
</comment>
<name>A0ABR9SIP2_9BURK</name>
<dbReference type="Pfam" id="PF00015">
    <property type="entry name" value="MCPsignal"/>
    <property type="match status" value="1"/>
</dbReference>
<evidence type="ECO:0000259" key="4">
    <source>
        <dbReference type="PROSITE" id="PS50111"/>
    </source>
</evidence>
<feature type="transmembrane region" description="Helical" evidence="3">
    <location>
        <begin position="168"/>
        <end position="187"/>
    </location>
</feature>
<keyword evidence="3" id="KW-0812">Transmembrane</keyword>
<dbReference type="SUPFAM" id="SSF58104">
    <property type="entry name" value="Methyl-accepting chemotaxis protein (MCP) signaling domain"/>
    <property type="match status" value="1"/>
</dbReference>
<dbReference type="PRINTS" id="PR00260">
    <property type="entry name" value="CHEMTRNSDUCR"/>
</dbReference>
<dbReference type="InterPro" id="IPR004089">
    <property type="entry name" value="MCPsignal_dom"/>
</dbReference>
<proteinExistence type="inferred from homology"/>
<dbReference type="SMART" id="SM00283">
    <property type="entry name" value="MA"/>
    <property type="match status" value="1"/>
</dbReference>
<dbReference type="InterPro" id="IPR003660">
    <property type="entry name" value="HAMP_dom"/>
</dbReference>
<protein>
    <submittedName>
        <fullName evidence="6">PAS domain-containing protein</fullName>
    </submittedName>
</protein>
<dbReference type="CDD" id="cd11386">
    <property type="entry name" value="MCP_signal"/>
    <property type="match status" value="1"/>
</dbReference>
<dbReference type="InterPro" id="IPR051310">
    <property type="entry name" value="MCP_chemotaxis"/>
</dbReference>
<evidence type="ECO:0000313" key="7">
    <source>
        <dbReference type="Proteomes" id="UP000715965"/>
    </source>
</evidence>
<dbReference type="InterPro" id="IPR004090">
    <property type="entry name" value="Chemotax_Me-accpt_rcpt"/>
</dbReference>
<dbReference type="PROSITE" id="PS50111">
    <property type="entry name" value="CHEMOTAXIS_TRANSDUC_2"/>
    <property type="match status" value="1"/>
</dbReference>
<dbReference type="Proteomes" id="UP000715965">
    <property type="component" value="Unassembled WGS sequence"/>
</dbReference>
<keyword evidence="2" id="KW-0807">Transducer</keyword>
<dbReference type="PROSITE" id="PS50885">
    <property type="entry name" value="HAMP"/>
    <property type="match status" value="1"/>
</dbReference>
<keyword evidence="3" id="KW-0472">Membrane</keyword>
<keyword evidence="3" id="KW-1133">Transmembrane helix</keyword>
<dbReference type="PANTHER" id="PTHR43531">
    <property type="entry name" value="PROTEIN ICFG"/>
    <property type="match status" value="1"/>
</dbReference>
<dbReference type="NCBIfam" id="TIGR00229">
    <property type="entry name" value="sensory_box"/>
    <property type="match status" value="1"/>
</dbReference>
<dbReference type="InterPro" id="IPR013655">
    <property type="entry name" value="PAS_fold_3"/>
</dbReference>
<accession>A0ABR9SIP2</accession>
<dbReference type="CDD" id="cd06225">
    <property type="entry name" value="HAMP"/>
    <property type="match status" value="1"/>
</dbReference>